<sequence>MRAIILSILISTQFLSSVQAQTPLKQWTSEEKASIMRSLDSTQETIRALISPLTEKQFFYRPDSNTWSVNDIIEHLGLIEEGYVREFWWATSQPEMPASYQDSTKGGDEKAIAYATDPAKGHARGTNLPLKRYCDKETCWRVFTTARTLSKDFFVRNNSLNMRAYYVFRKDASGKRDIRDLHQQALWMLSHCIRHSEQIRQLINDPRFPKAMKKR</sequence>
<accession>A0ABS9KRS4</accession>
<dbReference type="SUPFAM" id="SSF109854">
    <property type="entry name" value="DinB/YfiT-like putative metalloenzymes"/>
    <property type="match status" value="1"/>
</dbReference>
<feature type="domain" description="DinB-like" evidence="1">
    <location>
        <begin position="39"/>
        <end position="199"/>
    </location>
</feature>
<dbReference type="InterPro" id="IPR024775">
    <property type="entry name" value="DinB-like"/>
</dbReference>
<gene>
    <name evidence="2" type="ORF">LZZ85_12130</name>
</gene>
<evidence type="ECO:0000313" key="2">
    <source>
        <dbReference type="EMBL" id="MCG2615037.1"/>
    </source>
</evidence>
<organism evidence="2 3">
    <name type="scientific">Terrimonas ginsenosidimutans</name>
    <dbReference type="NCBI Taxonomy" id="2908004"/>
    <lineage>
        <taxon>Bacteria</taxon>
        <taxon>Pseudomonadati</taxon>
        <taxon>Bacteroidota</taxon>
        <taxon>Chitinophagia</taxon>
        <taxon>Chitinophagales</taxon>
        <taxon>Chitinophagaceae</taxon>
        <taxon>Terrimonas</taxon>
    </lineage>
</organism>
<name>A0ABS9KRS4_9BACT</name>
<dbReference type="Proteomes" id="UP001165367">
    <property type="component" value="Unassembled WGS sequence"/>
</dbReference>
<evidence type="ECO:0000313" key="3">
    <source>
        <dbReference type="Proteomes" id="UP001165367"/>
    </source>
</evidence>
<dbReference type="Gene3D" id="1.20.120.450">
    <property type="entry name" value="dinb family like domain"/>
    <property type="match status" value="1"/>
</dbReference>
<dbReference type="Pfam" id="PF12867">
    <property type="entry name" value="DinB_2"/>
    <property type="match status" value="1"/>
</dbReference>
<evidence type="ECO:0000259" key="1">
    <source>
        <dbReference type="Pfam" id="PF12867"/>
    </source>
</evidence>
<protein>
    <submittedName>
        <fullName evidence="2">DinB family protein</fullName>
    </submittedName>
</protein>
<dbReference type="InterPro" id="IPR034660">
    <property type="entry name" value="DinB/YfiT-like"/>
</dbReference>
<comment type="caution">
    <text evidence="2">The sequence shown here is derived from an EMBL/GenBank/DDBJ whole genome shotgun (WGS) entry which is preliminary data.</text>
</comment>
<proteinExistence type="predicted"/>
<keyword evidence="3" id="KW-1185">Reference proteome</keyword>
<dbReference type="EMBL" id="JAKLTR010000007">
    <property type="protein sequence ID" value="MCG2615037.1"/>
    <property type="molecule type" value="Genomic_DNA"/>
</dbReference>
<reference evidence="2" key="1">
    <citation type="submission" date="2022-01" db="EMBL/GenBank/DDBJ databases">
        <authorList>
            <person name="Jo J.-H."/>
            <person name="Im W.-T."/>
        </authorList>
    </citation>
    <scope>NUCLEOTIDE SEQUENCE</scope>
    <source>
        <strain evidence="2">NA20</strain>
    </source>
</reference>
<dbReference type="RefSeq" id="WP_237872014.1">
    <property type="nucleotide sequence ID" value="NZ_JAKLTR010000007.1"/>
</dbReference>